<gene>
    <name evidence="1" type="ORF">L1049_014747</name>
</gene>
<reference evidence="1 2" key="1">
    <citation type="journal article" date="2024" name="Plant J.">
        <title>Genome sequences and population genomics reveal climatic adaptation and genomic divergence between two closely related sweetgum species.</title>
        <authorList>
            <person name="Xu W.Q."/>
            <person name="Ren C.Q."/>
            <person name="Zhang X.Y."/>
            <person name="Comes H.P."/>
            <person name="Liu X.H."/>
            <person name="Li Y.G."/>
            <person name="Kettle C.J."/>
            <person name="Jalonen R."/>
            <person name="Gaisberger H."/>
            <person name="Ma Y.Z."/>
            <person name="Qiu Y.X."/>
        </authorList>
    </citation>
    <scope>NUCLEOTIDE SEQUENCE [LARGE SCALE GENOMIC DNA]</scope>
    <source>
        <strain evidence="1">Hangzhou</strain>
    </source>
</reference>
<accession>A0AAP0RWJ4</accession>
<keyword evidence="2" id="KW-1185">Reference proteome</keyword>
<dbReference type="Gene3D" id="3.60.10.10">
    <property type="entry name" value="Endonuclease/exonuclease/phosphatase"/>
    <property type="match status" value="1"/>
</dbReference>
<dbReference type="SUPFAM" id="SSF56219">
    <property type="entry name" value="DNase I-like"/>
    <property type="match status" value="1"/>
</dbReference>
<dbReference type="GO" id="GO:0003824">
    <property type="term" value="F:catalytic activity"/>
    <property type="evidence" value="ECO:0007669"/>
    <property type="project" value="InterPro"/>
</dbReference>
<dbReference type="AlphaFoldDB" id="A0AAP0RWJ4"/>
<name>A0AAP0RWJ4_LIQFO</name>
<evidence type="ECO:0008006" key="3">
    <source>
        <dbReference type="Google" id="ProtNLM"/>
    </source>
</evidence>
<dbReference type="PANTHER" id="PTHR35218">
    <property type="entry name" value="RNASE H DOMAIN-CONTAINING PROTEIN"/>
    <property type="match status" value="1"/>
</dbReference>
<comment type="caution">
    <text evidence="1">The sequence shown here is derived from an EMBL/GenBank/DDBJ whole genome shotgun (WGS) entry which is preliminary data.</text>
</comment>
<dbReference type="Proteomes" id="UP001415857">
    <property type="component" value="Unassembled WGS sequence"/>
</dbReference>
<protein>
    <recommendedName>
        <fullName evidence="3">Endonuclease/exonuclease/phosphatase domain-containing protein</fullName>
    </recommendedName>
</protein>
<evidence type="ECO:0000313" key="1">
    <source>
        <dbReference type="EMBL" id="KAK9286353.1"/>
    </source>
</evidence>
<evidence type="ECO:0000313" key="2">
    <source>
        <dbReference type="Proteomes" id="UP001415857"/>
    </source>
</evidence>
<dbReference type="EMBL" id="JBBPBK010000004">
    <property type="protein sequence ID" value="KAK9286353.1"/>
    <property type="molecule type" value="Genomic_DNA"/>
</dbReference>
<dbReference type="InterPro" id="IPR036691">
    <property type="entry name" value="Endo/exonu/phosph_ase_sf"/>
</dbReference>
<proteinExistence type="predicted"/>
<sequence length="132" mass="14649">MILFSWNCRGISQASVVRHLRAIVQEFNPECIFLTETKVGVPKMQDIVNSLGFLHSEIVPAVNRSGGLCLCWRAGIDIEITVANESHISALVFSDPAETPWLLTCVYTSPYKHLQFHLWDSLAQTSVAHAGP</sequence>
<organism evidence="1 2">
    <name type="scientific">Liquidambar formosana</name>
    <name type="common">Formosan gum</name>
    <dbReference type="NCBI Taxonomy" id="63359"/>
    <lineage>
        <taxon>Eukaryota</taxon>
        <taxon>Viridiplantae</taxon>
        <taxon>Streptophyta</taxon>
        <taxon>Embryophyta</taxon>
        <taxon>Tracheophyta</taxon>
        <taxon>Spermatophyta</taxon>
        <taxon>Magnoliopsida</taxon>
        <taxon>eudicotyledons</taxon>
        <taxon>Gunneridae</taxon>
        <taxon>Pentapetalae</taxon>
        <taxon>Saxifragales</taxon>
        <taxon>Altingiaceae</taxon>
        <taxon>Liquidambar</taxon>
    </lineage>
</organism>
<dbReference type="PANTHER" id="PTHR35218:SF11">
    <property type="entry name" value="ENDONUCLEASE_EXONUCLEASE_PHOSPHATASE DOMAIN-CONTAINING PROTEIN"/>
    <property type="match status" value="1"/>
</dbReference>